<dbReference type="InterPro" id="IPR002068">
    <property type="entry name" value="A-crystallin/Hsp20_dom"/>
</dbReference>
<dbReference type="PANTHER" id="PTHR11527">
    <property type="entry name" value="HEAT-SHOCK PROTEIN 20 FAMILY MEMBER"/>
    <property type="match status" value="1"/>
</dbReference>
<evidence type="ECO:0000259" key="4">
    <source>
        <dbReference type="PROSITE" id="PS01031"/>
    </source>
</evidence>
<evidence type="ECO:0000256" key="3">
    <source>
        <dbReference type="RuleBase" id="RU003616"/>
    </source>
</evidence>
<comment type="caution">
    <text evidence="5">The sequence shown here is derived from an EMBL/GenBank/DDBJ whole genome shotgun (WGS) entry which is preliminary data.</text>
</comment>
<dbReference type="Proteomes" id="UP001190700">
    <property type="component" value="Unassembled WGS sequence"/>
</dbReference>
<dbReference type="PROSITE" id="PS01031">
    <property type="entry name" value="SHSP"/>
    <property type="match status" value="1"/>
</dbReference>
<name>A0AAE0ERJ8_9CHLO</name>
<dbReference type="EMBL" id="LGRX02034476">
    <property type="protein sequence ID" value="KAK3237714.1"/>
    <property type="molecule type" value="Genomic_DNA"/>
</dbReference>
<comment type="similarity">
    <text evidence="2 3">Belongs to the small heat shock protein (HSP20) family.</text>
</comment>
<keyword evidence="6" id="KW-1185">Reference proteome</keyword>
<dbReference type="SUPFAM" id="SSF49764">
    <property type="entry name" value="HSP20-like chaperones"/>
    <property type="match status" value="1"/>
</dbReference>
<dbReference type="CDD" id="cd06464">
    <property type="entry name" value="ACD_sHsps-like"/>
    <property type="match status" value="1"/>
</dbReference>
<dbReference type="Pfam" id="PF00011">
    <property type="entry name" value="HSP20"/>
    <property type="match status" value="1"/>
</dbReference>
<feature type="domain" description="SHSP" evidence="4">
    <location>
        <begin position="51"/>
        <end position="163"/>
    </location>
</feature>
<dbReference type="AlphaFoldDB" id="A0AAE0ERJ8"/>
<protein>
    <recommendedName>
        <fullName evidence="4">SHSP domain-containing protein</fullName>
    </recommendedName>
</protein>
<dbReference type="Gene3D" id="2.60.40.790">
    <property type="match status" value="1"/>
</dbReference>
<evidence type="ECO:0000256" key="2">
    <source>
        <dbReference type="PROSITE-ProRule" id="PRU00285"/>
    </source>
</evidence>
<evidence type="ECO:0000313" key="6">
    <source>
        <dbReference type="Proteomes" id="UP001190700"/>
    </source>
</evidence>
<proteinExistence type="inferred from homology"/>
<organism evidence="5 6">
    <name type="scientific">Cymbomonas tetramitiformis</name>
    <dbReference type="NCBI Taxonomy" id="36881"/>
    <lineage>
        <taxon>Eukaryota</taxon>
        <taxon>Viridiplantae</taxon>
        <taxon>Chlorophyta</taxon>
        <taxon>Pyramimonadophyceae</taxon>
        <taxon>Pyramimonadales</taxon>
        <taxon>Pyramimonadaceae</taxon>
        <taxon>Cymbomonas</taxon>
    </lineage>
</organism>
<sequence>MFPQRAASGGIRQMMNEMADQMDAMMENNMLPAVTSPDQPLLLPTQLQQPAGTRGRFMPIDVVEEKEHFTVTADLPGVAKDLISVQVDQGNTLRISVKDSAQAERPAGEKWYRNERSVDFRPRELRMPENADLSNLNAKMDNGVLTMHIKKSAHHEPSQVAIQ</sequence>
<dbReference type="InterPro" id="IPR031107">
    <property type="entry name" value="Small_HSP"/>
</dbReference>
<dbReference type="InterPro" id="IPR008978">
    <property type="entry name" value="HSP20-like_chaperone"/>
</dbReference>
<reference evidence="5 6" key="1">
    <citation type="journal article" date="2015" name="Genome Biol. Evol.">
        <title>Comparative Genomics of a Bacterivorous Green Alga Reveals Evolutionary Causalities and Consequences of Phago-Mixotrophic Mode of Nutrition.</title>
        <authorList>
            <person name="Burns J.A."/>
            <person name="Paasch A."/>
            <person name="Narechania A."/>
            <person name="Kim E."/>
        </authorList>
    </citation>
    <scope>NUCLEOTIDE SEQUENCE [LARGE SCALE GENOMIC DNA]</scope>
    <source>
        <strain evidence="5 6">PLY_AMNH</strain>
    </source>
</reference>
<evidence type="ECO:0000313" key="5">
    <source>
        <dbReference type="EMBL" id="KAK3237714.1"/>
    </source>
</evidence>
<keyword evidence="1" id="KW-0346">Stress response</keyword>
<accession>A0AAE0ERJ8</accession>
<gene>
    <name evidence="5" type="ORF">CYMTET_52230</name>
</gene>
<evidence type="ECO:0000256" key="1">
    <source>
        <dbReference type="ARBA" id="ARBA00023016"/>
    </source>
</evidence>